<keyword evidence="3" id="KW-1185">Reference proteome</keyword>
<dbReference type="InterPro" id="IPR001870">
    <property type="entry name" value="B30.2/SPRY"/>
</dbReference>
<dbReference type="InterPro" id="IPR050143">
    <property type="entry name" value="TRIM/RBCC"/>
</dbReference>
<dbReference type="InterPro" id="IPR043136">
    <property type="entry name" value="B30.2/SPRY_sf"/>
</dbReference>
<dbReference type="PANTHER" id="PTHR24103">
    <property type="entry name" value="E3 UBIQUITIN-PROTEIN LIGASE TRIM"/>
    <property type="match status" value="1"/>
</dbReference>
<sequence>MSYELKTPHSFRTTRLSWKDPDTQLVSGALIDIDKNLGNLQFKAWEKMQRNEIVTYTPVILDPNTAQPQMVLSDDLTIGTYFEHSMQLPDNPERFDKWPSVLGSEGFDSGLHTWDVGVGENEEWMVGVQSESALRKGEIKNRDQSWGLTHLYGTYKAFSTPNDKILLTVDYTRTIRVRLDWDKGTLSFSNPDNATHIHTFTHTFTERVFQHLGNDSKCPLTILPGEVPLVISPVKCKADPDSDNEEECFFVCHFQITKTGVFLCFSVKLQSEPADTSGL</sequence>
<dbReference type="Gene3D" id="2.60.120.920">
    <property type="match status" value="1"/>
</dbReference>
<dbReference type="Pfam" id="PF13765">
    <property type="entry name" value="PRY"/>
    <property type="match status" value="1"/>
</dbReference>
<evidence type="ECO:0000313" key="2">
    <source>
        <dbReference type="EMBL" id="KAK6305135.1"/>
    </source>
</evidence>
<evidence type="ECO:0000313" key="3">
    <source>
        <dbReference type="Proteomes" id="UP001356427"/>
    </source>
</evidence>
<comment type="caution">
    <text evidence="2">The sequence shown here is derived from an EMBL/GenBank/DDBJ whole genome shotgun (WGS) entry which is preliminary data.</text>
</comment>
<dbReference type="SMART" id="SM00449">
    <property type="entry name" value="SPRY"/>
    <property type="match status" value="1"/>
</dbReference>
<protein>
    <recommendedName>
        <fullName evidence="1">B30.2/SPRY domain-containing protein</fullName>
    </recommendedName>
</protein>
<dbReference type="InterPro" id="IPR003879">
    <property type="entry name" value="Butyrophylin_SPRY"/>
</dbReference>
<gene>
    <name evidence="2" type="ORF">J4Q44_G00239150</name>
</gene>
<dbReference type="InterPro" id="IPR006574">
    <property type="entry name" value="PRY"/>
</dbReference>
<accession>A0AAN8QHH9</accession>
<dbReference type="EMBL" id="JAGTTL010000022">
    <property type="protein sequence ID" value="KAK6305135.1"/>
    <property type="molecule type" value="Genomic_DNA"/>
</dbReference>
<dbReference type="SMART" id="SM00589">
    <property type="entry name" value="PRY"/>
    <property type="match status" value="1"/>
</dbReference>
<dbReference type="PROSITE" id="PS50188">
    <property type="entry name" value="B302_SPRY"/>
    <property type="match status" value="1"/>
</dbReference>
<dbReference type="SUPFAM" id="SSF49899">
    <property type="entry name" value="Concanavalin A-like lectins/glucanases"/>
    <property type="match status" value="1"/>
</dbReference>
<organism evidence="2 3">
    <name type="scientific">Coregonus suidteri</name>
    <dbReference type="NCBI Taxonomy" id="861788"/>
    <lineage>
        <taxon>Eukaryota</taxon>
        <taxon>Metazoa</taxon>
        <taxon>Chordata</taxon>
        <taxon>Craniata</taxon>
        <taxon>Vertebrata</taxon>
        <taxon>Euteleostomi</taxon>
        <taxon>Actinopterygii</taxon>
        <taxon>Neopterygii</taxon>
        <taxon>Teleostei</taxon>
        <taxon>Protacanthopterygii</taxon>
        <taxon>Salmoniformes</taxon>
        <taxon>Salmonidae</taxon>
        <taxon>Coregoninae</taxon>
        <taxon>Coregonus</taxon>
    </lineage>
</organism>
<feature type="domain" description="B30.2/SPRY" evidence="1">
    <location>
        <begin position="39"/>
        <end position="229"/>
    </location>
</feature>
<reference evidence="2 3" key="1">
    <citation type="submission" date="2021-04" db="EMBL/GenBank/DDBJ databases">
        <authorList>
            <person name="De Guttry C."/>
            <person name="Zahm M."/>
            <person name="Klopp C."/>
            <person name="Cabau C."/>
            <person name="Louis A."/>
            <person name="Berthelot C."/>
            <person name="Parey E."/>
            <person name="Roest Crollius H."/>
            <person name="Montfort J."/>
            <person name="Robinson-Rechavi M."/>
            <person name="Bucao C."/>
            <person name="Bouchez O."/>
            <person name="Gislard M."/>
            <person name="Lluch J."/>
            <person name="Milhes M."/>
            <person name="Lampietro C."/>
            <person name="Lopez Roques C."/>
            <person name="Donnadieu C."/>
            <person name="Braasch I."/>
            <person name="Desvignes T."/>
            <person name="Postlethwait J."/>
            <person name="Bobe J."/>
            <person name="Wedekind C."/>
            <person name="Guiguen Y."/>
        </authorList>
    </citation>
    <scope>NUCLEOTIDE SEQUENCE [LARGE SCALE GENOMIC DNA]</scope>
    <source>
        <strain evidence="2">Cs_M1</strain>
        <tissue evidence="2">Blood</tissue>
    </source>
</reference>
<dbReference type="InterPro" id="IPR003877">
    <property type="entry name" value="SPRY_dom"/>
</dbReference>
<dbReference type="AlphaFoldDB" id="A0AAN8QHH9"/>
<dbReference type="InterPro" id="IPR013320">
    <property type="entry name" value="ConA-like_dom_sf"/>
</dbReference>
<name>A0AAN8QHH9_9TELE</name>
<dbReference type="Pfam" id="PF00622">
    <property type="entry name" value="SPRY"/>
    <property type="match status" value="1"/>
</dbReference>
<proteinExistence type="predicted"/>
<dbReference type="PRINTS" id="PR01407">
    <property type="entry name" value="BUTYPHLNCDUF"/>
</dbReference>
<evidence type="ECO:0000259" key="1">
    <source>
        <dbReference type="PROSITE" id="PS50188"/>
    </source>
</evidence>
<dbReference type="Proteomes" id="UP001356427">
    <property type="component" value="Unassembled WGS sequence"/>
</dbReference>